<evidence type="ECO:0000313" key="3">
    <source>
        <dbReference type="Proteomes" id="UP000502331"/>
    </source>
</evidence>
<evidence type="ECO:0000313" key="2">
    <source>
        <dbReference type="EMBL" id="QIV88114.1"/>
    </source>
</evidence>
<reference evidence="2 3" key="1">
    <citation type="submission" date="2018-09" db="EMBL/GenBank/DDBJ databases">
        <title>Glutamicibacter mishrai S5-52T (LMG 29155T = KCTC 39846T).</title>
        <authorList>
            <person name="Das S.K."/>
        </authorList>
    </citation>
    <scope>NUCLEOTIDE SEQUENCE [LARGE SCALE GENOMIC DNA]</scope>
    <source>
        <strain evidence="2 3">S5-52</strain>
    </source>
</reference>
<evidence type="ECO:0000259" key="1">
    <source>
        <dbReference type="Pfam" id="PF13472"/>
    </source>
</evidence>
<gene>
    <name evidence="2" type="ORF">D3791_13960</name>
</gene>
<dbReference type="Gene3D" id="3.40.50.1110">
    <property type="entry name" value="SGNH hydrolase"/>
    <property type="match status" value="1"/>
</dbReference>
<dbReference type="Pfam" id="PF13472">
    <property type="entry name" value="Lipase_GDSL_2"/>
    <property type="match status" value="1"/>
</dbReference>
<dbReference type="PANTHER" id="PTHR30383:SF5">
    <property type="entry name" value="SGNH HYDROLASE-TYPE ESTERASE DOMAIN-CONTAINING PROTEIN"/>
    <property type="match status" value="1"/>
</dbReference>
<dbReference type="EMBL" id="CP032549">
    <property type="protein sequence ID" value="QIV88114.1"/>
    <property type="molecule type" value="Genomic_DNA"/>
</dbReference>
<protein>
    <submittedName>
        <fullName evidence="2">G-D-S-L family lipolytic protein</fullName>
    </submittedName>
</protein>
<dbReference type="SUPFAM" id="SSF52266">
    <property type="entry name" value="SGNH hydrolase"/>
    <property type="match status" value="1"/>
</dbReference>
<name>A0A6H0SLB5_9MICC</name>
<sequence length="203" mass="22128">MGSAVRVCFVGDSFVAGVGDESHRGWAGRLISRAIERGYRLTGYNLGIRGDTSALIGQRFVSECEPRLAPGDYAVGVVFSFGVNDVIRRGGQPRVAPSQRVENLDALIDEARQRDWPVLMIGPPPISDDELNGELRELDAQLQERCRAGSVPYLSVFEPLVADAQWRSEVAADDGAHPRGSGYELLAELVDEGWASWLQNICG</sequence>
<dbReference type="AlphaFoldDB" id="A0A6H0SLB5"/>
<dbReference type="Proteomes" id="UP000502331">
    <property type="component" value="Chromosome"/>
</dbReference>
<organism evidence="2 3">
    <name type="scientific">Glutamicibacter mishrai</name>
    <dbReference type="NCBI Taxonomy" id="1775880"/>
    <lineage>
        <taxon>Bacteria</taxon>
        <taxon>Bacillati</taxon>
        <taxon>Actinomycetota</taxon>
        <taxon>Actinomycetes</taxon>
        <taxon>Micrococcales</taxon>
        <taxon>Micrococcaceae</taxon>
        <taxon>Glutamicibacter</taxon>
    </lineage>
</organism>
<accession>A0A6H0SLB5</accession>
<keyword evidence="3" id="KW-1185">Reference proteome</keyword>
<dbReference type="InterPro" id="IPR051532">
    <property type="entry name" value="Ester_Hydrolysis_Enzymes"/>
</dbReference>
<dbReference type="InterPro" id="IPR036514">
    <property type="entry name" value="SGNH_hydro_sf"/>
</dbReference>
<feature type="domain" description="SGNH hydrolase-type esterase" evidence="1">
    <location>
        <begin position="9"/>
        <end position="185"/>
    </location>
</feature>
<dbReference type="PANTHER" id="PTHR30383">
    <property type="entry name" value="THIOESTERASE 1/PROTEASE 1/LYSOPHOSPHOLIPASE L1"/>
    <property type="match status" value="1"/>
</dbReference>
<dbReference type="InterPro" id="IPR013830">
    <property type="entry name" value="SGNH_hydro"/>
</dbReference>
<proteinExistence type="predicted"/>
<dbReference type="GO" id="GO:0004622">
    <property type="term" value="F:phosphatidylcholine lysophospholipase activity"/>
    <property type="evidence" value="ECO:0007669"/>
    <property type="project" value="TreeGrafter"/>
</dbReference>